<comment type="cofactor">
    <cofactor evidence="1">
        <name>Mg(2+)</name>
        <dbReference type="ChEBI" id="CHEBI:18420"/>
    </cofactor>
</comment>
<evidence type="ECO:0000313" key="12">
    <source>
        <dbReference type="EMBL" id="CAH0371713.1"/>
    </source>
</evidence>
<dbReference type="Pfam" id="PF02696">
    <property type="entry name" value="SelO"/>
    <property type="match status" value="2"/>
</dbReference>
<dbReference type="PANTHER" id="PTHR32057:SF14">
    <property type="entry name" value="PROTEIN ADENYLYLTRANSFERASE SELO, MITOCHONDRIAL"/>
    <property type="match status" value="1"/>
</dbReference>
<gene>
    <name evidence="11" type="ORF">PCAL00307_LOCUS12328</name>
    <name evidence="12" type="ORF">PECAL_3P16650</name>
</gene>
<evidence type="ECO:0000256" key="2">
    <source>
        <dbReference type="ARBA" id="ARBA00009747"/>
    </source>
</evidence>
<dbReference type="InterPro" id="IPR003846">
    <property type="entry name" value="SelO"/>
</dbReference>
<reference evidence="12" key="2">
    <citation type="submission" date="2021-11" db="EMBL/GenBank/DDBJ databases">
        <authorList>
            <consortium name="Genoscope - CEA"/>
            <person name="William W."/>
        </authorList>
    </citation>
    <scope>NUCLEOTIDE SEQUENCE</scope>
</reference>
<name>A0A7S4E8I6_9STRA</name>
<dbReference type="Proteomes" id="UP000789595">
    <property type="component" value="Unassembled WGS sequence"/>
</dbReference>
<evidence type="ECO:0000256" key="3">
    <source>
        <dbReference type="ARBA" id="ARBA00022679"/>
    </source>
</evidence>
<keyword evidence="8" id="KW-0460">Magnesium</keyword>
<evidence type="ECO:0000256" key="9">
    <source>
        <dbReference type="ARBA" id="ARBA00031547"/>
    </source>
</evidence>
<feature type="region of interest" description="Disordered" evidence="10">
    <location>
        <begin position="51"/>
        <end position="70"/>
    </location>
</feature>
<dbReference type="OrthoDB" id="10254721at2759"/>
<keyword evidence="13" id="KW-1185">Reference proteome</keyword>
<dbReference type="EMBL" id="HBIW01014331">
    <property type="protein sequence ID" value="CAE0696892.1"/>
    <property type="molecule type" value="Transcribed_RNA"/>
</dbReference>
<evidence type="ECO:0000256" key="6">
    <source>
        <dbReference type="ARBA" id="ARBA00022741"/>
    </source>
</evidence>
<evidence type="ECO:0000256" key="5">
    <source>
        <dbReference type="ARBA" id="ARBA00022723"/>
    </source>
</evidence>
<reference evidence="11" key="1">
    <citation type="submission" date="2021-01" db="EMBL/GenBank/DDBJ databases">
        <authorList>
            <person name="Corre E."/>
            <person name="Pelletier E."/>
            <person name="Niang G."/>
            <person name="Scheremetjew M."/>
            <person name="Finn R."/>
            <person name="Kale V."/>
            <person name="Holt S."/>
            <person name="Cochrane G."/>
            <person name="Meng A."/>
            <person name="Brown T."/>
            <person name="Cohen L."/>
        </authorList>
    </citation>
    <scope>NUCLEOTIDE SEQUENCE</scope>
    <source>
        <strain evidence="11">CCMP1756</strain>
    </source>
</reference>
<sequence>MRAPQLVYTATACAALRAAAVRRLRPTRRLINMRGLDAFAAAADASWTRALNADPESKQHEPNKSSRRVKSGHYVPVVPTALQSPELKLHSKELCEELGLAEADVKDERFARFFSGDVDALSLGATWATPYALSIMGEPQTRNCPFGTGEGYGDGRAVSLGEVVVDDKRWELQLKGGGRTPFCRGADGRAVLRSSLREFLASEAMHFLRVPTTRALSLVVSRTETTKRPWYSGARDDAVPAPSISEDDPRLAKFPPQVRKQLIRQLMRQGGDDPDVMIEESCAITCRVAPSFSRVGHVDLFSRRARQDAMRMTEYEKIVQHVIAREYPELLGEDATRLPQVDDLKPVALKFAEASREKLASLAANWLRVGFCQGNFNADNCLVGGRTMDYGPFGFLDQYDPSFAKWVGSGDHFAFANQPGAALANWGTLVRSLAPLFDDPAPLQALLDDAHGYFQAAVDDCYRRKLGFPDGVDASDKPKSLWRRLEPQLRGLDYTIFFRELMNCVEGGDASVLEKACYEPLTEEKRSFLNEWLNDWRSALGDTAGVAERMRRENPKHILREWMLVEAYDAAGAGDWSVAEELHELIREPYADRAQLDKKYYRRAPDAALRRPGTAWMT</sequence>
<feature type="region of interest" description="Disordered" evidence="10">
    <location>
        <begin position="231"/>
        <end position="251"/>
    </location>
</feature>
<dbReference type="AlphaFoldDB" id="A0A7S4E8I6"/>
<evidence type="ECO:0000256" key="1">
    <source>
        <dbReference type="ARBA" id="ARBA00001946"/>
    </source>
</evidence>
<dbReference type="GO" id="GO:0005524">
    <property type="term" value="F:ATP binding"/>
    <property type="evidence" value="ECO:0007669"/>
    <property type="project" value="UniProtKB-KW"/>
</dbReference>
<dbReference type="GO" id="GO:0005739">
    <property type="term" value="C:mitochondrion"/>
    <property type="evidence" value="ECO:0007669"/>
    <property type="project" value="TreeGrafter"/>
</dbReference>
<keyword evidence="4" id="KW-0548">Nucleotidyltransferase</keyword>
<dbReference type="GO" id="GO:0046872">
    <property type="term" value="F:metal ion binding"/>
    <property type="evidence" value="ECO:0007669"/>
    <property type="project" value="UniProtKB-KW"/>
</dbReference>
<evidence type="ECO:0000256" key="10">
    <source>
        <dbReference type="SAM" id="MobiDB-lite"/>
    </source>
</evidence>
<accession>A0A7S4E8I6</accession>
<feature type="compositionally biased region" description="Basic and acidic residues" evidence="10">
    <location>
        <begin position="55"/>
        <end position="64"/>
    </location>
</feature>
<keyword evidence="5" id="KW-0479">Metal-binding</keyword>
<evidence type="ECO:0000256" key="4">
    <source>
        <dbReference type="ARBA" id="ARBA00022695"/>
    </source>
</evidence>
<comment type="similarity">
    <text evidence="2">Belongs to the SELO family.</text>
</comment>
<dbReference type="EMBL" id="CAKKNE010000003">
    <property type="protein sequence ID" value="CAH0371713.1"/>
    <property type="molecule type" value="Genomic_DNA"/>
</dbReference>
<organism evidence="11">
    <name type="scientific">Pelagomonas calceolata</name>
    <dbReference type="NCBI Taxonomy" id="35677"/>
    <lineage>
        <taxon>Eukaryota</taxon>
        <taxon>Sar</taxon>
        <taxon>Stramenopiles</taxon>
        <taxon>Ochrophyta</taxon>
        <taxon>Pelagophyceae</taxon>
        <taxon>Pelagomonadales</taxon>
        <taxon>Pelagomonadaceae</taxon>
        <taxon>Pelagomonas</taxon>
    </lineage>
</organism>
<keyword evidence="6" id="KW-0547">Nucleotide-binding</keyword>
<keyword evidence="3" id="KW-0808">Transferase</keyword>
<keyword evidence="7" id="KW-0067">ATP-binding</keyword>
<evidence type="ECO:0000313" key="13">
    <source>
        <dbReference type="Proteomes" id="UP000789595"/>
    </source>
</evidence>
<evidence type="ECO:0000313" key="11">
    <source>
        <dbReference type="EMBL" id="CAE0696892.1"/>
    </source>
</evidence>
<proteinExistence type="inferred from homology"/>
<dbReference type="GO" id="GO:0070733">
    <property type="term" value="F:AMPylase activity"/>
    <property type="evidence" value="ECO:0007669"/>
    <property type="project" value="TreeGrafter"/>
</dbReference>
<evidence type="ECO:0000256" key="8">
    <source>
        <dbReference type="ARBA" id="ARBA00022842"/>
    </source>
</evidence>
<protein>
    <recommendedName>
        <fullName evidence="9">Selenoprotein O</fullName>
    </recommendedName>
</protein>
<evidence type="ECO:0000256" key="7">
    <source>
        <dbReference type="ARBA" id="ARBA00022840"/>
    </source>
</evidence>
<dbReference type="PANTHER" id="PTHR32057">
    <property type="entry name" value="PROTEIN ADENYLYLTRANSFERASE SELO, MITOCHONDRIAL"/>
    <property type="match status" value="1"/>
</dbReference>